<dbReference type="GO" id="GO:0003676">
    <property type="term" value="F:nucleic acid binding"/>
    <property type="evidence" value="ECO:0007669"/>
    <property type="project" value="InterPro"/>
</dbReference>
<sequence length="793" mass="88715">MFGASGDDRGFKGSVDGFITITCARLEPGKRVAVCGYRLLQGIQHAFSVDRSQFYRDMWSIGLPAKVKISMWRIVHSFLSTFANLQNKRPDVHNVCPLCHSSSETKDVLSIATASTSMVNHVRWSAPSEGLVKLNFYIAYNARNKEADSGVICRDSSVFIMAASISPYWGVADAFAAEALSSFQAVMFASDLSFRRVIVKGDSLTVIKKLCVPNLNANNAAHVLAREGREQGQLRCWIEAAPPEATLAAKVDQELHSEFSSCLIAGLVLFLGMRLFPAWDFLKSPLGDSPTKARCVMRVDSDKSYVMTHEAKLEADEEKMEKRPPVIPADPAESSEVEAIPTWWLNQQSALEKRMQALEITTSETKNMLQQLLGLMQKVGTELGHSSPAERQPLPTSQTKEPSELPLQKLEIAAMYFTGLTQTRQQLLEYRRENNLCYKCGDKFTPGHHYKLKQFNSMEEVDKKEEPEELQAAQNSCDRMTIEEKDPEIFVNAITGSSRGSTLRIQGFIKGKPLNILIDSGSTHSFVLHLGGSDMVIGIDWMKKYSLVLMDFNSMTLSFKMGDQDIVLKGRLNNVAIKKISGNKMQKLITRNPDLVGEMYMLNAEVGDNAIPPTIQDVIADYKDVFEVPTGMPPIRKHDHSITLKSNLDIGKSILNLKTFLKQPSGHIMAILNSRKFIQGYGEISKPLTTILKKDQFVRTEEAKKAFINLKNTMCTAPVLALPDFTKQFCLKTDASSKDHESLKHLLEQKLTTTIQKKLEENSEFKQLSATVVILAWVFYDTKEECILVTQED</sequence>
<dbReference type="Gene3D" id="3.30.70.270">
    <property type="match status" value="1"/>
</dbReference>
<proteinExistence type="predicted"/>
<dbReference type="PANTHER" id="PTHR47074">
    <property type="entry name" value="BNAC02G40300D PROTEIN"/>
    <property type="match status" value="1"/>
</dbReference>
<dbReference type="InterPro" id="IPR043128">
    <property type="entry name" value="Rev_trsase/Diguanyl_cyclase"/>
</dbReference>
<feature type="domain" description="Reverse transcriptase zinc-binding" evidence="3">
    <location>
        <begin position="51"/>
        <end position="107"/>
    </location>
</feature>
<dbReference type="InterPro" id="IPR041577">
    <property type="entry name" value="RT_RNaseH_2"/>
</dbReference>
<dbReference type="Pfam" id="PF17919">
    <property type="entry name" value="RT_RNaseH_2"/>
    <property type="match status" value="1"/>
</dbReference>
<organism evidence="5 6">
    <name type="scientific">Hibiscus syriacus</name>
    <name type="common">Rose of Sharon</name>
    <dbReference type="NCBI Taxonomy" id="106335"/>
    <lineage>
        <taxon>Eukaryota</taxon>
        <taxon>Viridiplantae</taxon>
        <taxon>Streptophyta</taxon>
        <taxon>Embryophyta</taxon>
        <taxon>Tracheophyta</taxon>
        <taxon>Spermatophyta</taxon>
        <taxon>Magnoliopsida</taxon>
        <taxon>eudicotyledons</taxon>
        <taxon>Gunneridae</taxon>
        <taxon>Pentapetalae</taxon>
        <taxon>rosids</taxon>
        <taxon>malvids</taxon>
        <taxon>Malvales</taxon>
        <taxon>Malvaceae</taxon>
        <taxon>Malvoideae</taxon>
        <taxon>Hibiscus</taxon>
    </lineage>
</organism>
<dbReference type="Pfam" id="PF13456">
    <property type="entry name" value="RVT_3"/>
    <property type="match status" value="1"/>
</dbReference>
<evidence type="ECO:0000259" key="3">
    <source>
        <dbReference type="Pfam" id="PF13966"/>
    </source>
</evidence>
<dbReference type="AlphaFoldDB" id="A0A6A3CRS5"/>
<evidence type="ECO:0000313" key="6">
    <source>
        <dbReference type="Proteomes" id="UP000436088"/>
    </source>
</evidence>
<dbReference type="Proteomes" id="UP000436088">
    <property type="component" value="Unassembled WGS sequence"/>
</dbReference>
<dbReference type="InterPro" id="IPR043502">
    <property type="entry name" value="DNA/RNA_pol_sf"/>
</dbReference>
<evidence type="ECO:0000259" key="4">
    <source>
        <dbReference type="Pfam" id="PF17919"/>
    </source>
</evidence>
<feature type="domain" description="Reverse transcriptase/retrotransposon-derived protein RNase H-like" evidence="4">
    <location>
        <begin position="700"/>
        <end position="737"/>
    </location>
</feature>
<dbReference type="GO" id="GO:0004523">
    <property type="term" value="F:RNA-DNA hybrid ribonuclease activity"/>
    <property type="evidence" value="ECO:0007669"/>
    <property type="project" value="InterPro"/>
</dbReference>
<dbReference type="InterPro" id="IPR052929">
    <property type="entry name" value="RNase_H-like_EbsB-rel"/>
</dbReference>
<dbReference type="SUPFAM" id="SSF56672">
    <property type="entry name" value="DNA/RNA polymerases"/>
    <property type="match status" value="1"/>
</dbReference>
<dbReference type="PANTHER" id="PTHR47074:SF61">
    <property type="entry name" value="RNASE H TYPE-1 DOMAIN-CONTAINING PROTEIN"/>
    <property type="match status" value="1"/>
</dbReference>
<dbReference type="EMBL" id="VEPZ02000196">
    <property type="protein sequence ID" value="KAE8731154.1"/>
    <property type="molecule type" value="Genomic_DNA"/>
</dbReference>
<dbReference type="InterPro" id="IPR026960">
    <property type="entry name" value="RVT-Znf"/>
</dbReference>
<comment type="caution">
    <text evidence="5">The sequence shown here is derived from an EMBL/GenBank/DDBJ whole genome shotgun (WGS) entry which is preliminary data.</text>
</comment>
<evidence type="ECO:0000313" key="5">
    <source>
        <dbReference type="EMBL" id="KAE8731154.1"/>
    </source>
</evidence>
<evidence type="ECO:0008006" key="7">
    <source>
        <dbReference type="Google" id="ProtNLM"/>
    </source>
</evidence>
<dbReference type="InterPro" id="IPR002156">
    <property type="entry name" value="RNaseH_domain"/>
</dbReference>
<dbReference type="Pfam" id="PF13966">
    <property type="entry name" value="zf-RVT"/>
    <property type="match status" value="1"/>
</dbReference>
<name>A0A6A3CRS5_HIBSY</name>
<evidence type="ECO:0000259" key="2">
    <source>
        <dbReference type="Pfam" id="PF13456"/>
    </source>
</evidence>
<feature type="domain" description="RNase H type-1" evidence="2">
    <location>
        <begin position="139"/>
        <end position="215"/>
    </location>
</feature>
<accession>A0A6A3CRS5</accession>
<evidence type="ECO:0000256" key="1">
    <source>
        <dbReference type="SAM" id="MobiDB-lite"/>
    </source>
</evidence>
<feature type="region of interest" description="Disordered" evidence="1">
    <location>
        <begin position="384"/>
        <end position="404"/>
    </location>
</feature>
<protein>
    <recommendedName>
        <fullName evidence="7">RNase H type-1 domain-containing protein</fullName>
    </recommendedName>
</protein>
<gene>
    <name evidence="5" type="ORF">F3Y22_tig00002840pilonHSYRG00493</name>
</gene>
<keyword evidence="6" id="KW-1185">Reference proteome</keyword>
<reference evidence="5" key="1">
    <citation type="submission" date="2019-09" db="EMBL/GenBank/DDBJ databases">
        <title>Draft genome information of white flower Hibiscus syriacus.</title>
        <authorList>
            <person name="Kim Y.-M."/>
        </authorList>
    </citation>
    <scope>NUCLEOTIDE SEQUENCE [LARGE SCALE GENOMIC DNA]</scope>
    <source>
        <strain evidence="5">YM2019G1</strain>
    </source>
</reference>